<accession>A0AAD8SXS6</accession>
<dbReference type="AlphaFoldDB" id="A0AAD8SXS6"/>
<sequence length="327" mass="34631">MHAPCSMPALGSCAIRRCCGPAAADAVRHRRGPAADLANPCAARWAVSTWQPTADRVACAVLCAQPAWADVPEWAVSSCFIAIAVSCSVSSTAGFTGVLAVDFCTLCSCCILLDSVADYLATCPTAPISCAASSYAHQKWGGSSQKANRCSLVTAADRLVSALSSEFAVKDLGRLHYFLGLEVSYSASGLTLTQQKYSMDLLRRSGMLECKSATTPMSSTDRLSALDGALLSADDATEYRSIVGASYGLHLQPARSRVLSAFSDADWAGSPEDRRSTGGHAVFFGPNLIAWSARNKRQCPAVALKLNTKQLQMLQLRSFGYSLCSES</sequence>
<protein>
    <recommendedName>
        <fullName evidence="3">Reverse transcriptase Ty1/copia-type domain-containing protein</fullName>
    </recommendedName>
</protein>
<gene>
    <name evidence="1" type="ORF">QYE76_054178</name>
</gene>
<evidence type="ECO:0008006" key="3">
    <source>
        <dbReference type="Google" id="ProtNLM"/>
    </source>
</evidence>
<name>A0AAD8SXS6_LOLMU</name>
<keyword evidence="2" id="KW-1185">Reference proteome</keyword>
<evidence type="ECO:0000313" key="2">
    <source>
        <dbReference type="Proteomes" id="UP001231189"/>
    </source>
</evidence>
<dbReference type="Proteomes" id="UP001231189">
    <property type="component" value="Unassembled WGS sequence"/>
</dbReference>
<dbReference type="PANTHER" id="PTHR11439">
    <property type="entry name" value="GAG-POL-RELATED RETROTRANSPOSON"/>
    <property type="match status" value="1"/>
</dbReference>
<comment type="caution">
    <text evidence="1">The sequence shown here is derived from an EMBL/GenBank/DDBJ whole genome shotgun (WGS) entry which is preliminary data.</text>
</comment>
<dbReference type="PANTHER" id="PTHR11439:SF450">
    <property type="entry name" value="REVERSE TRANSCRIPTASE TY1_COPIA-TYPE DOMAIN-CONTAINING PROTEIN"/>
    <property type="match status" value="1"/>
</dbReference>
<reference evidence="1" key="1">
    <citation type="submission" date="2023-07" db="EMBL/GenBank/DDBJ databases">
        <title>A chromosome-level genome assembly of Lolium multiflorum.</title>
        <authorList>
            <person name="Chen Y."/>
            <person name="Copetti D."/>
            <person name="Kolliker R."/>
            <person name="Studer B."/>
        </authorList>
    </citation>
    <scope>NUCLEOTIDE SEQUENCE</scope>
    <source>
        <strain evidence="1">02402/16</strain>
        <tissue evidence="1">Leaf</tissue>
    </source>
</reference>
<proteinExistence type="predicted"/>
<dbReference type="EMBL" id="JAUUTY010000003">
    <property type="protein sequence ID" value="KAK1666019.1"/>
    <property type="molecule type" value="Genomic_DNA"/>
</dbReference>
<evidence type="ECO:0000313" key="1">
    <source>
        <dbReference type="EMBL" id="KAK1666019.1"/>
    </source>
</evidence>
<organism evidence="1 2">
    <name type="scientific">Lolium multiflorum</name>
    <name type="common">Italian ryegrass</name>
    <name type="synonym">Lolium perenne subsp. multiflorum</name>
    <dbReference type="NCBI Taxonomy" id="4521"/>
    <lineage>
        <taxon>Eukaryota</taxon>
        <taxon>Viridiplantae</taxon>
        <taxon>Streptophyta</taxon>
        <taxon>Embryophyta</taxon>
        <taxon>Tracheophyta</taxon>
        <taxon>Spermatophyta</taxon>
        <taxon>Magnoliopsida</taxon>
        <taxon>Liliopsida</taxon>
        <taxon>Poales</taxon>
        <taxon>Poaceae</taxon>
        <taxon>BOP clade</taxon>
        <taxon>Pooideae</taxon>
        <taxon>Poodae</taxon>
        <taxon>Poeae</taxon>
        <taxon>Poeae Chloroplast Group 2 (Poeae type)</taxon>
        <taxon>Loliodinae</taxon>
        <taxon>Loliinae</taxon>
        <taxon>Lolium</taxon>
    </lineage>
</organism>